<name>A0A9X2S2Y6_9FIRM</name>
<gene>
    <name evidence="1" type="ORF">NSA58_07140</name>
</gene>
<accession>A0A9X2S2Y6</accession>
<comment type="caution">
    <text evidence="1">The sequence shown here is derived from an EMBL/GenBank/DDBJ whole genome shotgun (WGS) entry which is preliminary data.</text>
</comment>
<keyword evidence="2" id="KW-1185">Reference proteome</keyword>
<protein>
    <submittedName>
        <fullName evidence="1">Uncharacterized protein</fullName>
    </submittedName>
</protein>
<dbReference type="AlphaFoldDB" id="A0A9X2S2Y6"/>
<reference evidence="1" key="1">
    <citation type="submission" date="2022-07" db="EMBL/GenBank/DDBJ databases">
        <title>Enhanced cultured diversity of the mouse gut microbiota enables custom-made synthetic communities.</title>
        <authorList>
            <person name="Afrizal A."/>
        </authorList>
    </citation>
    <scope>NUCLEOTIDE SEQUENCE</scope>
    <source>
        <strain evidence="1">DSM 29186</strain>
    </source>
</reference>
<organism evidence="1 2">
    <name type="scientific">Terrisporobacter muris</name>
    <dbReference type="NCBI Taxonomy" id="2963284"/>
    <lineage>
        <taxon>Bacteria</taxon>
        <taxon>Bacillati</taxon>
        <taxon>Bacillota</taxon>
        <taxon>Clostridia</taxon>
        <taxon>Peptostreptococcales</taxon>
        <taxon>Peptostreptococcaceae</taxon>
        <taxon>Terrisporobacter</taxon>
    </lineage>
</organism>
<dbReference type="Proteomes" id="UP001140817">
    <property type="component" value="Unassembled WGS sequence"/>
</dbReference>
<dbReference type="RefSeq" id="WP_074429715.1">
    <property type="nucleotide sequence ID" value="NZ_JANKBY010000063.1"/>
</dbReference>
<evidence type="ECO:0000313" key="2">
    <source>
        <dbReference type="Proteomes" id="UP001140817"/>
    </source>
</evidence>
<evidence type="ECO:0000313" key="1">
    <source>
        <dbReference type="EMBL" id="MCR1822557.1"/>
    </source>
</evidence>
<proteinExistence type="predicted"/>
<dbReference type="EMBL" id="JANKBY010000063">
    <property type="protein sequence ID" value="MCR1822557.1"/>
    <property type="molecule type" value="Genomic_DNA"/>
</dbReference>
<sequence length="188" mass="22485">MIDKEYKLVPEYCGTDFNKYYEDVLKDFKNIKTFFPLLNLTILPTLKPKEIYITGQLIPFEIIKSCTSKGNIKRKSLYIRAIYPSDYPENQIVVEDIFKKINWKDVPNEHRHKRSYKDIEIICTHHPRGEINNLCTQDKSIAILHSAWSIYVQYKSYLKTGKWKLKELNHDYKDAIKQLKRIGQYYKK</sequence>